<evidence type="ECO:0000256" key="7">
    <source>
        <dbReference type="ARBA" id="ARBA00023160"/>
    </source>
</evidence>
<feature type="domain" description="Acyl-ACP thioesterase-like C-terminal" evidence="9">
    <location>
        <begin position="159"/>
        <end position="212"/>
    </location>
</feature>
<dbReference type="RefSeq" id="WP_206579751.1">
    <property type="nucleotide sequence ID" value="NZ_JAFKCT010000009.1"/>
</dbReference>
<evidence type="ECO:0000313" key="10">
    <source>
        <dbReference type="EMBL" id="MBN7812980.1"/>
    </source>
</evidence>
<comment type="similarity">
    <text evidence="1">Belongs to the acyl-ACP thioesterase family.</text>
</comment>
<sequence length="237" mass="26772">MILTESFQFTLSFEVGSYQVNPEGNIRLSCLADLFQEIAWGHADSADFGRNLSEISLMWALARLEIEIVEFPKWGDSICLYTGSKGADKLFAFRDFLVTDRHGRVLARGMSSWLLLNSSTKRIQKAEVVLPPALYDPMVKPDHQPQKLVAKGDLVATEVIKVRFSDLDLNYHVNNTAYIRWVENLLADRKVFPSKIAINYQAECFGGDLVELRLFEGASESFVEGRIGEKLVFIVAF</sequence>
<accession>A0ABS3C9Y1</accession>
<dbReference type="EMBL" id="JAFKCT010000009">
    <property type="protein sequence ID" value="MBN7812980.1"/>
    <property type="molecule type" value="Genomic_DNA"/>
</dbReference>
<keyword evidence="7" id="KW-0275">Fatty acid biosynthesis</keyword>
<dbReference type="Gene3D" id="3.10.129.10">
    <property type="entry name" value="Hotdog Thioesterase"/>
    <property type="match status" value="1"/>
</dbReference>
<evidence type="ECO:0000256" key="1">
    <source>
        <dbReference type="ARBA" id="ARBA00006500"/>
    </source>
</evidence>
<dbReference type="Proteomes" id="UP000664317">
    <property type="component" value="Unassembled WGS sequence"/>
</dbReference>
<dbReference type="InterPro" id="IPR045023">
    <property type="entry name" value="FATA/B"/>
</dbReference>
<evidence type="ECO:0000256" key="4">
    <source>
        <dbReference type="ARBA" id="ARBA00022832"/>
    </source>
</evidence>
<dbReference type="InterPro" id="IPR049427">
    <property type="entry name" value="Acyl-ACP_TE_C"/>
</dbReference>
<name>A0ABS3C9Y1_9BACT</name>
<comment type="caution">
    <text evidence="10">The sequence shown here is derived from an EMBL/GenBank/DDBJ whole genome shotgun (WGS) entry which is preliminary data.</text>
</comment>
<evidence type="ECO:0000313" key="11">
    <source>
        <dbReference type="Proteomes" id="UP000664317"/>
    </source>
</evidence>
<evidence type="ECO:0000256" key="6">
    <source>
        <dbReference type="ARBA" id="ARBA00023098"/>
    </source>
</evidence>
<evidence type="ECO:0000256" key="2">
    <source>
        <dbReference type="ARBA" id="ARBA00022516"/>
    </source>
</evidence>
<dbReference type="PANTHER" id="PTHR31727:SF6">
    <property type="entry name" value="OLEOYL-ACYL CARRIER PROTEIN THIOESTERASE 1, CHLOROPLASTIC"/>
    <property type="match status" value="1"/>
</dbReference>
<evidence type="ECO:0000259" key="8">
    <source>
        <dbReference type="Pfam" id="PF01643"/>
    </source>
</evidence>
<dbReference type="InterPro" id="IPR029069">
    <property type="entry name" value="HotDog_dom_sf"/>
</dbReference>
<evidence type="ECO:0000259" key="9">
    <source>
        <dbReference type="Pfam" id="PF20791"/>
    </source>
</evidence>
<dbReference type="Pfam" id="PF01643">
    <property type="entry name" value="Acyl-ACP_TE"/>
    <property type="match status" value="1"/>
</dbReference>
<keyword evidence="5" id="KW-0809">Transit peptide</keyword>
<keyword evidence="3" id="KW-0378">Hydrolase</keyword>
<keyword evidence="4" id="KW-0276">Fatty acid metabolism</keyword>
<dbReference type="InterPro" id="IPR002864">
    <property type="entry name" value="Acyl-ACP_thioesterase_NHD"/>
</dbReference>
<gene>
    <name evidence="10" type="ORF">J0A68_18635</name>
</gene>
<reference evidence="10 11" key="1">
    <citation type="submission" date="2021-03" db="EMBL/GenBank/DDBJ databases">
        <title>novel species isolated from a fishpond in China.</title>
        <authorList>
            <person name="Lu H."/>
            <person name="Cai Z."/>
        </authorList>
    </citation>
    <scope>NUCLEOTIDE SEQUENCE [LARGE SCALE GENOMIC DNA]</scope>
    <source>
        <strain evidence="10 11">H41</strain>
    </source>
</reference>
<protein>
    <submittedName>
        <fullName evidence="10">Acyl-ACP thioesterase</fullName>
    </submittedName>
</protein>
<keyword evidence="11" id="KW-1185">Reference proteome</keyword>
<keyword evidence="6" id="KW-0443">Lipid metabolism</keyword>
<keyword evidence="2" id="KW-0444">Lipid biosynthesis</keyword>
<organism evidence="10 11">
    <name type="scientific">Algoriphagus oliviformis</name>
    <dbReference type="NCBI Taxonomy" id="2811231"/>
    <lineage>
        <taxon>Bacteria</taxon>
        <taxon>Pseudomonadati</taxon>
        <taxon>Bacteroidota</taxon>
        <taxon>Cytophagia</taxon>
        <taxon>Cytophagales</taxon>
        <taxon>Cyclobacteriaceae</taxon>
        <taxon>Algoriphagus</taxon>
    </lineage>
</organism>
<evidence type="ECO:0000256" key="3">
    <source>
        <dbReference type="ARBA" id="ARBA00022801"/>
    </source>
</evidence>
<proteinExistence type="inferred from homology"/>
<dbReference type="Pfam" id="PF20791">
    <property type="entry name" value="Acyl-ACP_TE_C"/>
    <property type="match status" value="1"/>
</dbReference>
<dbReference type="PANTHER" id="PTHR31727">
    <property type="entry name" value="OLEOYL-ACYL CARRIER PROTEIN THIOESTERASE 1, CHLOROPLASTIC"/>
    <property type="match status" value="1"/>
</dbReference>
<evidence type="ECO:0000256" key="5">
    <source>
        <dbReference type="ARBA" id="ARBA00022946"/>
    </source>
</evidence>
<feature type="domain" description="Acyl-ACP thioesterase N-terminal hotdog" evidence="8">
    <location>
        <begin position="9"/>
        <end position="125"/>
    </location>
</feature>
<dbReference type="SUPFAM" id="SSF54637">
    <property type="entry name" value="Thioesterase/thiol ester dehydrase-isomerase"/>
    <property type="match status" value="2"/>
</dbReference>